<dbReference type="PANTHER" id="PTHR47592">
    <property type="entry name" value="PBF68 PROTEIN"/>
    <property type="match status" value="1"/>
</dbReference>
<gene>
    <name evidence="3" type="ORF">VP01_5024g1</name>
</gene>
<feature type="compositionally biased region" description="Polar residues" evidence="1">
    <location>
        <begin position="241"/>
        <end position="255"/>
    </location>
</feature>
<feature type="domain" description="Retrovirus-related Pol polyprotein from transposon TNT 1-94-like beta-barrel" evidence="2">
    <location>
        <begin position="320"/>
        <end position="399"/>
    </location>
</feature>
<feature type="region of interest" description="Disordered" evidence="1">
    <location>
        <begin position="233"/>
        <end position="274"/>
    </location>
</feature>
<dbReference type="InterPro" id="IPR054722">
    <property type="entry name" value="PolX-like_BBD"/>
</dbReference>
<evidence type="ECO:0000256" key="1">
    <source>
        <dbReference type="SAM" id="MobiDB-lite"/>
    </source>
</evidence>
<reference evidence="3 4" key="1">
    <citation type="submission" date="2015-08" db="EMBL/GenBank/DDBJ databases">
        <title>Next Generation Sequencing and Analysis of the Genome of Puccinia sorghi L Schw, the Causal Agent of Maize Common Rust.</title>
        <authorList>
            <person name="Rochi L."/>
            <person name="Burguener G."/>
            <person name="Darino M."/>
            <person name="Turjanski A."/>
            <person name="Kreff E."/>
            <person name="Dieguez M.J."/>
            <person name="Sacco F."/>
        </authorList>
    </citation>
    <scope>NUCLEOTIDE SEQUENCE [LARGE SCALE GENOMIC DNA]</scope>
    <source>
        <strain evidence="3 4">RO10H11247</strain>
    </source>
</reference>
<name>A0A0L6ULL0_9BASI</name>
<protein>
    <recommendedName>
        <fullName evidence="2">Retrovirus-related Pol polyprotein from transposon TNT 1-94-like beta-barrel domain-containing protein</fullName>
    </recommendedName>
</protein>
<dbReference type="EMBL" id="LAVV01010192">
    <property type="protein sequence ID" value="KNZ49413.1"/>
    <property type="molecule type" value="Genomic_DNA"/>
</dbReference>
<feature type="compositionally biased region" description="Basic and acidic residues" evidence="1">
    <location>
        <begin position="263"/>
        <end position="274"/>
    </location>
</feature>
<dbReference type="AlphaFoldDB" id="A0A0L6ULL0"/>
<sequence length="516" mass="57660">PTTGFNVETDAGSGSTPSTRNVATGMASTSTQDGFRQAMLKSALDTIPQLTEENYSIWKDKMSALLKLRGALINLENNLPFDADMEAELILLIISKMDSVTHNNVVTADNRDSPGKLWMAIKEKFASSQASNRARVFKEFLYTKFKEDEVEGFITDTKVSIKKLVDVGIDLPQDIIAYLILFKFPESLQSLKRQIMHSDKELTAEFVYNHLNQVNNESKAKSKDAAPTNQAALFSNKGKNRPNTRLDQNVSSGKRCTNGYHNPKQDANHSSDSCWHLHPDKAPEWWGEAQSKWEASKKSNYYMSLVTLWVESGNSNSRIILDSGSSSHVFNDKRFFDQLELGDFDSIKTGKKDANLAIKGTGQVTLSWGRMTVSLKNCLYVPDIVVNLISPGLLDKKGCTVSATGGKFQVLKNGLVLFSGRIRNNMYAVRNPDKIGSQNQYINYTNNKTGSLQEIHEKYAHASMQRIKSLIPESFSSVELKNFECKDCILSKITKQSFNLESHRASKVFMKGSTLI</sequence>
<dbReference type="Proteomes" id="UP000037035">
    <property type="component" value="Unassembled WGS sequence"/>
</dbReference>
<dbReference type="VEuPathDB" id="FungiDB:VP01_5024g1"/>
<feature type="non-terminal residue" evidence="3">
    <location>
        <position position="1"/>
    </location>
</feature>
<proteinExistence type="predicted"/>
<accession>A0A0L6ULL0</accession>
<dbReference type="Pfam" id="PF14223">
    <property type="entry name" value="Retrotran_gag_2"/>
    <property type="match status" value="1"/>
</dbReference>
<comment type="caution">
    <text evidence="3">The sequence shown here is derived from an EMBL/GenBank/DDBJ whole genome shotgun (WGS) entry which is preliminary data.</text>
</comment>
<keyword evidence="4" id="KW-1185">Reference proteome</keyword>
<dbReference type="Pfam" id="PF22936">
    <property type="entry name" value="Pol_BBD"/>
    <property type="match status" value="1"/>
</dbReference>
<evidence type="ECO:0000259" key="2">
    <source>
        <dbReference type="Pfam" id="PF22936"/>
    </source>
</evidence>
<evidence type="ECO:0000313" key="3">
    <source>
        <dbReference type="EMBL" id="KNZ49413.1"/>
    </source>
</evidence>
<dbReference type="PANTHER" id="PTHR47592:SF27">
    <property type="entry name" value="OS08G0421700 PROTEIN"/>
    <property type="match status" value="1"/>
</dbReference>
<dbReference type="OrthoDB" id="7691805at2759"/>
<feature type="region of interest" description="Disordered" evidence="1">
    <location>
        <begin position="1"/>
        <end position="25"/>
    </location>
</feature>
<evidence type="ECO:0000313" key="4">
    <source>
        <dbReference type="Proteomes" id="UP000037035"/>
    </source>
</evidence>
<organism evidence="3 4">
    <name type="scientific">Puccinia sorghi</name>
    <dbReference type="NCBI Taxonomy" id="27349"/>
    <lineage>
        <taxon>Eukaryota</taxon>
        <taxon>Fungi</taxon>
        <taxon>Dikarya</taxon>
        <taxon>Basidiomycota</taxon>
        <taxon>Pucciniomycotina</taxon>
        <taxon>Pucciniomycetes</taxon>
        <taxon>Pucciniales</taxon>
        <taxon>Pucciniaceae</taxon>
        <taxon>Puccinia</taxon>
    </lineage>
</organism>